<gene>
    <name evidence="2" type="ORF">E0H58_09240</name>
</gene>
<keyword evidence="3" id="KW-1185">Reference proteome</keyword>
<dbReference type="RefSeq" id="WP_131460743.1">
    <property type="nucleotide sequence ID" value="NZ_SJJY01000001.1"/>
</dbReference>
<proteinExistence type="predicted"/>
<feature type="compositionally biased region" description="Basic and acidic residues" evidence="1">
    <location>
        <begin position="469"/>
        <end position="482"/>
    </location>
</feature>
<feature type="region of interest" description="Disordered" evidence="1">
    <location>
        <begin position="179"/>
        <end position="236"/>
    </location>
</feature>
<feature type="compositionally biased region" description="Low complexity" evidence="1">
    <location>
        <begin position="276"/>
        <end position="293"/>
    </location>
</feature>
<feature type="compositionally biased region" description="Gly residues" evidence="1">
    <location>
        <begin position="325"/>
        <end position="341"/>
    </location>
</feature>
<sequence>MNFFLEAAGPYAGRRDVDKMCEELAAQPSGPWRAHAQRWTDAGTALQTASGDLGGAVRKVTIWQRSTGSEGWKAFSGEVNDGVTFLQNWQRLTAGVAQRLNHAADALDGARGPMDHLLQYWNQAKVKANSGEDPVIKAGMREMEDAGFLAAIEMNLMSDALTRALDGVQAEFAKNDWTGPEVAKEGAGGPQPQVQDQGGGTGAEQAKVGGAETKGDEKASDEKKPEEKAPEAKDPVEEAGKLIDVVGKGIDLVGKVPENLDKWVTLAQHAKDLVDPGTTATTTTDPTKSSTDGLMIDQPVLAGGSGTTTAPTFHASASPPPATSSGGGHLPISGGGIGALGNSGHVPGTSERTTPVQKSATVAGSAGAEPTLSGKAASAATTSGQQSTPPMYPPQSGGMGAGGNGARDIKPGAGTGRRPGFNVPAEQSETERLRRHGVQSDLQGRSNGESRTTAGVPPLRKRKRTAARPAEREVLDEDLWRL</sequence>
<dbReference type="EMBL" id="SJJY01000001">
    <property type="protein sequence ID" value="TCC28088.1"/>
    <property type="molecule type" value="Genomic_DNA"/>
</dbReference>
<evidence type="ECO:0000256" key="1">
    <source>
        <dbReference type="SAM" id="MobiDB-lite"/>
    </source>
</evidence>
<evidence type="ECO:0000313" key="2">
    <source>
        <dbReference type="EMBL" id="TCC28088.1"/>
    </source>
</evidence>
<protein>
    <recommendedName>
        <fullName evidence="4">PPE domain-containing protein</fullName>
    </recommendedName>
</protein>
<accession>A0ABY2AEI4</accession>
<dbReference type="Proteomes" id="UP000292385">
    <property type="component" value="Unassembled WGS sequence"/>
</dbReference>
<feature type="compositionally biased region" description="Low complexity" evidence="1">
    <location>
        <begin position="307"/>
        <end position="317"/>
    </location>
</feature>
<name>A0ABY2AEI4_9ACTN</name>
<evidence type="ECO:0008006" key="4">
    <source>
        <dbReference type="Google" id="ProtNLM"/>
    </source>
</evidence>
<feature type="region of interest" description="Disordered" evidence="1">
    <location>
        <begin position="304"/>
        <end position="482"/>
    </location>
</feature>
<feature type="region of interest" description="Disordered" evidence="1">
    <location>
        <begin position="275"/>
        <end position="294"/>
    </location>
</feature>
<organism evidence="2 3">
    <name type="scientific">Kribbella speibonae</name>
    <dbReference type="NCBI Taxonomy" id="1572660"/>
    <lineage>
        <taxon>Bacteria</taxon>
        <taxon>Bacillati</taxon>
        <taxon>Actinomycetota</taxon>
        <taxon>Actinomycetes</taxon>
        <taxon>Propionibacteriales</taxon>
        <taxon>Kribbellaceae</taxon>
        <taxon>Kribbella</taxon>
    </lineage>
</organism>
<feature type="compositionally biased region" description="Polar residues" evidence="1">
    <location>
        <begin position="440"/>
        <end position="453"/>
    </location>
</feature>
<evidence type="ECO:0000313" key="3">
    <source>
        <dbReference type="Proteomes" id="UP000292385"/>
    </source>
</evidence>
<reference evidence="2 3" key="1">
    <citation type="submission" date="2019-02" db="EMBL/GenBank/DDBJ databases">
        <title>Kribbella capetownensis sp. nov. and Kribbella speibonae sp. nov., isolated from soil.</title>
        <authorList>
            <person name="Curtis S.M."/>
            <person name="Norton I."/>
            <person name="Everest G.J."/>
            <person name="Meyers P.R."/>
        </authorList>
    </citation>
    <scope>NUCLEOTIDE SEQUENCE [LARGE SCALE GENOMIC DNA]</scope>
    <source>
        <strain evidence="2 3">SK5</strain>
    </source>
</reference>
<feature type="compositionally biased region" description="Basic and acidic residues" evidence="1">
    <location>
        <begin position="213"/>
        <end position="236"/>
    </location>
</feature>
<comment type="caution">
    <text evidence="2">The sequence shown here is derived from an EMBL/GenBank/DDBJ whole genome shotgun (WGS) entry which is preliminary data.</text>
</comment>
<feature type="compositionally biased region" description="Polar residues" evidence="1">
    <location>
        <begin position="350"/>
        <end position="362"/>
    </location>
</feature>
<feature type="compositionally biased region" description="Low complexity" evidence="1">
    <location>
        <begin position="371"/>
        <end position="388"/>
    </location>
</feature>